<feature type="transmembrane region" description="Helical" evidence="5">
    <location>
        <begin position="92"/>
        <end position="112"/>
    </location>
</feature>
<name>A0A1V8TC88_9PEZI</name>
<dbReference type="PANTHER" id="PTHR10783">
    <property type="entry name" value="XENOTROPIC AND POLYTROPIC RETROVIRUS RECEPTOR 1-RELATED"/>
    <property type="match status" value="1"/>
</dbReference>
<evidence type="ECO:0000256" key="4">
    <source>
        <dbReference type="ARBA" id="ARBA00023136"/>
    </source>
</evidence>
<evidence type="ECO:0000259" key="6">
    <source>
        <dbReference type="PROSITE" id="PS51380"/>
    </source>
</evidence>
<keyword evidence="2 5" id="KW-0812">Transmembrane</keyword>
<evidence type="ECO:0000313" key="8">
    <source>
        <dbReference type="Proteomes" id="UP000192596"/>
    </source>
</evidence>
<dbReference type="EMBL" id="NAJO01000011">
    <property type="protein sequence ID" value="OQO08996.1"/>
    <property type="molecule type" value="Genomic_DNA"/>
</dbReference>
<keyword evidence="4 5" id="KW-0472">Membrane</keyword>
<sequence length="388" mass="44372">MEADVETTSSFPEQWLNQILPLPYRVATLLVAGVWLWAINLQYLHYKGVDTSSLLRYPSSPGAHQSTYRLALFLTVPLLASLPLFAVLPYQILPLLYLLYLAVALIIPTAYLSRRGRSRFLATLRRVSVGGLAQDQDGRFADILLADVLTSYAKPVADLYVVVCLMVQDKGVQGRPDRSCGGSYMVPLLIGLPFLIRFRQCIIEAMRARAHGKTGFQHLANAMKYSTAFPVLVCSAMKRELNPERMWASEKGLSRLWLLAIFANSLYSFYWDVAKDWDLTLFSPAEERNNPEHPWGLRKQRIFQPESIYYAAMAVDLLLRCTWSLKLSVHLYHLNDLEGGIFMIELFEILRRWMWVFLRVETEWLRQKGAITLVSVPLVDQHAKIDDD</sequence>
<comment type="caution">
    <text evidence="7">The sequence shown here is derived from an EMBL/GenBank/DDBJ whole genome shotgun (WGS) entry which is preliminary data.</text>
</comment>
<dbReference type="PANTHER" id="PTHR10783:SF46">
    <property type="entry name" value="PROTEIN ERD1 HOMOLOG 2"/>
    <property type="match status" value="1"/>
</dbReference>
<dbReference type="Proteomes" id="UP000192596">
    <property type="component" value="Unassembled WGS sequence"/>
</dbReference>
<evidence type="ECO:0000256" key="5">
    <source>
        <dbReference type="SAM" id="Phobius"/>
    </source>
</evidence>
<feature type="domain" description="EXS" evidence="6">
    <location>
        <begin position="177"/>
        <end position="388"/>
    </location>
</feature>
<gene>
    <name evidence="7" type="ORF">B0A48_05886</name>
</gene>
<feature type="transmembrane region" description="Helical" evidence="5">
    <location>
        <begin position="26"/>
        <end position="46"/>
    </location>
</feature>
<dbReference type="InParanoid" id="A0A1V8TC88"/>
<reference evidence="8" key="1">
    <citation type="submission" date="2017-03" db="EMBL/GenBank/DDBJ databases">
        <title>Genomes of endolithic fungi from Antarctica.</title>
        <authorList>
            <person name="Coleine C."/>
            <person name="Masonjones S."/>
            <person name="Stajich J.E."/>
        </authorList>
    </citation>
    <scope>NUCLEOTIDE SEQUENCE [LARGE SCALE GENOMIC DNA]</scope>
    <source>
        <strain evidence="8">CCFEE 5527</strain>
    </source>
</reference>
<keyword evidence="8" id="KW-1185">Reference proteome</keyword>
<dbReference type="Pfam" id="PF03124">
    <property type="entry name" value="EXS"/>
    <property type="match status" value="1"/>
</dbReference>
<dbReference type="STRING" id="1507870.A0A1V8TC88"/>
<evidence type="ECO:0000313" key="7">
    <source>
        <dbReference type="EMBL" id="OQO08996.1"/>
    </source>
</evidence>
<organism evidence="7 8">
    <name type="scientific">Cryoendolithus antarcticus</name>
    <dbReference type="NCBI Taxonomy" id="1507870"/>
    <lineage>
        <taxon>Eukaryota</taxon>
        <taxon>Fungi</taxon>
        <taxon>Dikarya</taxon>
        <taxon>Ascomycota</taxon>
        <taxon>Pezizomycotina</taxon>
        <taxon>Dothideomycetes</taxon>
        <taxon>Dothideomycetidae</taxon>
        <taxon>Cladosporiales</taxon>
        <taxon>Cladosporiaceae</taxon>
        <taxon>Cryoendolithus</taxon>
    </lineage>
</organism>
<dbReference type="FunCoup" id="A0A1V8TC88">
    <property type="interactions" value="92"/>
</dbReference>
<dbReference type="PROSITE" id="PS51380">
    <property type="entry name" value="EXS"/>
    <property type="match status" value="1"/>
</dbReference>
<protein>
    <recommendedName>
        <fullName evidence="6">EXS domain-containing protein</fullName>
    </recommendedName>
</protein>
<dbReference type="GO" id="GO:0016020">
    <property type="term" value="C:membrane"/>
    <property type="evidence" value="ECO:0007669"/>
    <property type="project" value="UniProtKB-SubCell"/>
</dbReference>
<evidence type="ECO:0000256" key="3">
    <source>
        <dbReference type="ARBA" id="ARBA00022989"/>
    </source>
</evidence>
<feature type="transmembrane region" description="Helical" evidence="5">
    <location>
        <begin position="67"/>
        <end position="86"/>
    </location>
</feature>
<proteinExistence type="predicted"/>
<dbReference type="OrthoDB" id="2159384at2759"/>
<accession>A0A1V8TC88</accession>
<comment type="subcellular location">
    <subcellularLocation>
        <location evidence="1">Membrane</location>
        <topology evidence="1">Multi-pass membrane protein</topology>
    </subcellularLocation>
</comment>
<dbReference type="AlphaFoldDB" id="A0A1V8TC88"/>
<evidence type="ECO:0000256" key="2">
    <source>
        <dbReference type="ARBA" id="ARBA00022692"/>
    </source>
</evidence>
<evidence type="ECO:0000256" key="1">
    <source>
        <dbReference type="ARBA" id="ARBA00004141"/>
    </source>
</evidence>
<dbReference type="GO" id="GO:0005737">
    <property type="term" value="C:cytoplasm"/>
    <property type="evidence" value="ECO:0007669"/>
    <property type="project" value="TreeGrafter"/>
</dbReference>
<dbReference type="InterPro" id="IPR004342">
    <property type="entry name" value="EXS_C"/>
</dbReference>
<keyword evidence="3 5" id="KW-1133">Transmembrane helix</keyword>